<keyword evidence="4" id="KW-1185">Reference proteome</keyword>
<dbReference type="EMBL" id="CP029347">
    <property type="protein sequence ID" value="AWL10764.1"/>
    <property type="molecule type" value="Genomic_DNA"/>
</dbReference>
<accession>A0A2S2DZE0</accession>
<feature type="domain" description="FecR N-terminal" evidence="2">
    <location>
        <begin position="17"/>
        <end position="58"/>
    </location>
</feature>
<keyword evidence="1" id="KW-0812">Transmembrane</keyword>
<organism evidence="3 4">
    <name type="scientific">Saliniradius amylolyticus</name>
    <dbReference type="NCBI Taxonomy" id="2183582"/>
    <lineage>
        <taxon>Bacteria</taxon>
        <taxon>Pseudomonadati</taxon>
        <taxon>Pseudomonadota</taxon>
        <taxon>Gammaproteobacteria</taxon>
        <taxon>Alteromonadales</taxon>
        <taxon>Alteromonadaceae</taxon>
        <taxon>Saliniradius</taxon>
    </lineage>
</organism>
<keyword evidence="1" id="KW-1133">Transmembrane helix</keyword>
<evidence type="ECO:0000259" key="2">
    <source>
        <dbReference type="Pfam" id="PF16220"/>
    </source>
</evidence>
<dbReference type="AlphaFoldDB" id="A0A2S2DZE0"/>
<evidence type="ECO:0000313" key="4">
    <source>
        <dbReference type="Proteomes" id="UP000245728"/>
    </source>
</evidence>
<evidence type="ECO:0000256" key="1">
    <source>
        <dbReference type="SAM" id="Phobius"/>
    </source>
</evidence>
<proteinExistence type="predicted"/>
<sequence>MSIDEWVGYGIPEEIIEQAISWLTRLDSGEMSDDEKALFMSWLDDDPTHRWAFEEMSTVWARTSIRPEASVPETKPSNKSTAPSAGYYSLLSYITIALIALGLVAGIL</sequence>
<name>A0A2S2DZE0_9ALTE</name>
<dbReference type="InterPro" id="IPR032623">
    <property type="entry name" value="FecR_N"/>
</dbReference>
<feature type="transmembrane region" description="Helical" evidence="1">
    <location>
        <begin position="85"/>
        <end position="107"/>
    </location>
</feature>
<evidence type="ECO:0000313" key="3">
    <source>
        <dbReference type="EMBL" id="AWL10764.1"/>
    </source>
</evidence>
<keyword evidence="1" id="KW-0472">Membrane</keyword>
<dbReference type="KEGG" id="salh:HMF8227_00256"/>
<dbReference type="Pfam" id="PF16220">
    <property type="entry name" value="DUF4880"/>
    <property type="match status" value="1"/>
</dbReference>
<protein>
    <recommendedName>
        <fullName evidence="2">FecR N-terminal domain-containing protein</fullName>
    </recommendedName>
</protein>
<dbReference type="RefSeq" id="WP_162558446.1">
    <property type="nucleotide sequence ID" value="NZ_CP029347.1"/>
</dbReference>
<reference evidence="3 4" key="1">
    <citation type="submission" date="2018-05" db="EMBL/GenBank/DDBJ databases">
        <title>Salinimonas sp. HMF8227 Genome sequencing and assembly.</title>
        <authorList>
            <person name="Kang H."/>
            <person name="Kang J."/>
            <person name="Cha I."/>
            <person name="Kim H."/>
            <person name="Joh K."/>
        </authorList>
    </citation>
    <scope>NUCLEOTIDE SEQUENCE [LARGE SCALE GENOMIC DNA]</scope>
    <source>
        <strain evidence="3 4">HMF8227</strain>
    </source>
</reference>
<dbReference type="Proteomes" id="UP000245728">
    <property type="component" value="Chromosome"/>
</dbReference>
<gene>
    <name evidence="3" type="ORF">HMF8227_00256</name>
</gene>